<evidence type="ECO:0000256" key="10">
    <source>
        <dbReference type="ARBA" id="ARBA00024407"/>
    </source>
</evidence>
<dbReference type="Proteomes" id="UP000675881">
    <property type="component" value="Chromosome 6"/>
</dbReference>
<keyword evidence="9 13" id="KW-0030">Aminoacyl-tRNA synthetase</keyword>
<feature type="domain" description="Methionyl/Valyl/Leucyl/Isoleucyl-tRNA synthetase anticodon-binding" evidence="16">
    <location>
        <begin position="732"/>
        <end position="859"/>
    </location>
</feature>
<keyword evidence="6 13" id="KW-0547">Nucleotide-binding</keyword>
<dbReference type="AlphaFoldDB" id="A0A7R8D0R1"/>
<evidence type="ECO:0000256" key="14">
    <source>
        <dbReference type="SAM" id="Coils"/>
    </source>
</evidence>
<evidence type="ECO:0000256" key="1">
    <source>
        <dbReference type="ARBA" id="ARBA00004496"/>
    </source>
</evidence>
<dbReference type="FunFam" id="3.40.50.620:FF:000078">
    <property type="entry name" value="Valine--tRNA ligase, mitochondrial"/>
    <property type="match status" value="1"/>
</dbReference>
<sequence>MEILYDSVTKPGEKKDVGRELPNAYSPSYVEAAWYSWWESSGFFKPEYGGDPSKEKFVIMIPPPNVTGKLHLGHALTNAIQDCVVRWRRMKGHITLWNPGCDHAGIATQVIVEKTLAREEGLSRHDLGREAFLKRVWQWKEQYGSVIYDQLRRLGSSYDWDRAVFTMDPKMSLAVTEAFIRLHDEGVIYRSNRLVNWSCALNYKEKVEFGVIISFAYKVKNSEDEIVVATTRIETMLGDSAVAVHPEDDRYKQFDFGTGAVKITPAHDPNDYDCGKRNKLAFITIFNDDGMVIGGSEFDGMKRFHARKAVLEALEKRGLYRGTKDNPMVVPLCSRSKDIIEPLTKPQWYVKSNDMATKASEAVKKGDLKIIPNVFERTWFQWMEGIRDWCISRQLWWGHRIPAYFVSIEGKPPLDSTDDNNWVTGHTVEDANIKAAKKFNVEISKIKLTQDEDVLDTWFSSALFPFSVFGWPNETLDLKAYYPGSLLETGHDILFFWVARMVFFGQKLTGNLPFKEVYFHAMVRDAHGRKMSKSLGNIVDPLDVISGISLPDLQATLLKGNLDPKEIARAQAGQKQDYPNGIPECGTDALRFALCSYTAQGRDINLDVLRIQGYRFFCNKLWNATKFALMYLGDSPSDHGYSLNSLFDNHASGHAILNNVLKGITFLSGSEASQIDLEAFNSIQESPSYWKHKHLCIWYHRINSLSIEDKKSIPKGPGGMLQTRPSPLTNVDRWILSKLSNAVRGCEEGMSSYNFPKVTTALYNFWLYELCDVYLEYLKPIFQGSDNSAILTARVVLSSCLHAGLRLISIFMPFVSEELFQRIRSSKDPPSVCVSRYPQVDDYPFRDDKLEEEMELVQKEAAPPGCSVITVSDKVIAMVMLKGAIDVKKEIEKLNKKSTLLESNLEKLKESLKLISSSTKVPAEVQKASKETFEHLNNELRRVKEASHSLQNINS</sequence>
<evidence type="ECO:0000256" key="5">
    <source>
        <dbReference type="ARBA" id="ARBA00022598"/>
    </source>
</evidence>
<evidence type="ECO:0000313" key="18">
    <source>
        <dbReference type="Proteomes" id="UP000675881"/>
    </source>
</evidence>
<dbReference type="GO" id="GO:0004832">
    <property type="term" value="F:valine-tRNA ligase activity"/>
    <property type="evidence" value="ECO:0007669"/>
    <property type="project" value="UniProtKB-EC"/>
</dbReference>
<dbReference type="GO" id="GO:0005524">
    <property type="term" value="F:ATP binding"/>
    <property type="evidence" value="ECO:0007669"/>
    <property type="project" value="UniProtKB-KW"/>
</dbReference>
<dbReference type="PANTHER" id="PTHR11946">
    <property type="entry name" value="VALYL-TRNA SYNTHETASES"/>
    <property type="match status" value="1"/>
</dbReference>
<keyword evidence="18" id="KW-1185">Reference proteome</keyword>
<dbReference type="OrthoDB" id="6364597at2759"/>
<evidence type="ECO:0000256" key="3">
    <source>
        <dbReference type="ARBA" id="ARBA00013169"/>
    </source>
</evidence>
<evidence type="ECO:0000259" key="16">
    <source>
        <dbReference type="Pfam" id="PF08264"/>
    </source>
</evidence>
<evidence type="ECO:0000256" key="2">
    <source>
        <dbReference type="ARBA" id="ARBA00005594"/>
    </source>
</evidence>
<evidence type="ECO:0000259" key="15">
    <source>
        <dbReference type="Pfam" id="PF00133"/>
    </source>
</evidence>
<dbReference type="SUPFAM" id="SSF47323">
    <property type="entry name" value="Anticodon-binding domain of a subclass of class I aminoacyl-tRNA synthetases"/>
    <property type="match status" value="1"/>
</dbReference>
<dbReference type="GO" id="GO:0006438">
    <property type="term" value="P:valyl-tRNA aminoacylation"/>
    <property type="evidence" value="ECO:0007669"/>
    <property type="project" value="InterPro"/>
</dbReference>
<dbReference type="PROSITE" id="PS00178">
    <property type="entry name" value="AA_TRNA_LIGASE_I"/>
    <property type="match status" value="1"/>
</dbReference>
<evidence type="ECO:0000256" key="13">
    <source>
        <dbReference type="RuleBase" id="RU363035"/>
    </source>
</evidence>
<evidence type="ECO:0000256" key="12">
    <source>
        <dbReference type="ARBA" id="ARBA00047552"/>
    </source>
</evidence>
<evidence type="ECO:0000256" key="11">
    <source>
        <dbReference type="ARBA" id="ARBA00029936"/>
    </source>
</evidence>
<comment type="catalytic activity">
    <reaction evidence="12">
        <text>tRNA(Val) + L-valine + ATP = L-valyl-tRNA(Val) + AMP + diphosphate</text>
        <dbReference type="Rhea" id="RHEA:10704"/>
        <dbReference type="Rhea" id="RHEA-COMP:9672"/>
        <dbReference type="Rhea" id="RHEA-COMP:9708"/>
        <dbReference type="ChEBI" id="CHEBI:30616"/>
        <dbReference type="ChEBI" id="CHEBI:33019"/>
        <dbReference type="ChEBI" id="CHEBI:57762"/>
        <dbReference type="ChEBI" id="CHEBI:78442"/>
        <dbReference type="ChEBI" id="CHEBI:78537"/>
        <dbReference type="ChEBI" id="CHEBI:456215"/>
        <dbReference type="EC" id="6.1.1.9"/>
    </reaction>
</comment>
<dbReference type="InterPro" id="IPR037118">
    <property type="entry name" value="Val-tRNA_synth_C_sf"/>
</dbReference>
<reference evidence="17" key="1">
    <citation type="submission" date="2021-02" db="EMBL/GenBank/DDBJ databases">
        <authorList>
            <person name="Bekaert M."/>
        </authorList>
    </citation>
    <scope>NUCLEOTIDE SEQUENCE</scope>
    <source>
        <strain evidence="17">IoA-00</strain>
    </source>
</reference>
<name>A0A7R8D0R1_LEPSM</name>
<dbReference type="Gene3D" id="3.40.50.620">
    <property type="entry name" value="HUPs"/>
    <property type="match status" value="1"/>
</dbReference>
<dbReference type="EC" id="6.1.1.9" evidence="3"/>
<accession>A0A7R8D0R1</accession>
<dbReference type="InterPro" id="IPR013155">
    <property type="entry name" value="M/V/L/I-tRNA-synth_anticd-bd"/>
</dbReference>
<keyword evidence="7 13" id="KW-0067">ATP-binding</keyword>
<dbReference type="Pfam" id="PF00133">
    <property type="entry name" value="tRNA-synt_1"/>
    <property type="match status" value="1"/>
</dbReference>
<dbReference type="PANTHER" id="PTHR11946:SF109">
    <property type="entry name" value="VALINE--TRNA LIGASE"/>
    <property type="match status" value="1"/>
</dbReference>
<dbReference type="Gene3D" id="1.10.287.380">
    <property type="entry name" value="Valyl-tRNA synthetase, C-terminal domain"/>
    <property type="match status" value="1"/>
</dbReference>
<keyword evidence="14" id="KW-0175">Coiled coil</keyword>
<dbReference type="InterPro" id="IPR009008">
    <property type="entry name" value="Val/Leu/Ile-tRNA-synth_edit"/>
</dbReference>
<comment type="subcellular location">
    <subcellularLocation>
        <location evidence="1">Cytoplasm</location>
    </subcellularLocation>
</comment>
<dbReference type="CDD" id="cd00817">
    <property type="entry name" value="ValRS_core"/>
    <property type="match status" value="1"/>
</dbReference>
<dbReference type="InterPro" id="IPR009080">
    <property type="entry name" value="tRNAsynth_Ia_anticodon-bd"/>
</dbReference>
<feature type="domain" description="Aminoacyl-tRNA synthetase class Ia" evidence="15">
    <location>
        <begin position="34"/>
        <end position="607"/>
    </location>
</feature>
<dbReference type="PRINTS" id="PR00986">
    <property type="entry name" value="TRNASYNTHVAL"/>
</dbReference>
<dbReference type="EMBL" id="HG994585">
    <property type="protein sequence ID" value="CAF2985167.1"/>
    <property type="molecule type" value="Genomic_DNA"/>
</dbReference>
<dbReference type="InterPro" id="IPR002303">
    <property type="entry name" value="Valyl-tRNA_ligase"/>
</dbReference>
<evidence type="ECO:0000256" key="6">
    <source>
        <dbReference type="ARBA" id="ARBA00022741"/>
    </source>
</evidence>
<dbReference type="SUPFAM" id="SSF50677">
    <property type="entry name" value="ValRS/IleRS/LeuRS editing domain"/>
    <property type="match status" value="1"/>
</dbReference>
<dbReference type="InterPro" id="IPR002300">
    <property type="entry name" value="aa-tRNA-synth_Ia"/>
</dbReference>
<keyword evidence="5 13" id="KW-0436">Ligase</keyword>
<dbReference type="Gene3D" id="1.10.730.10">
    <property type="entry name" value="Isoleucyl-tRNA Synthetase, Domain 1"/>
    <property type="match status" value="1"/>
</dbReference>
<gene>
    <name evidence="17" type="ORF">LSAA_11919</name>
</gene>
<dbReference type="InterPro" id="IPR033705">
    <property type="entry name" value="Anticodon_Ia_Val"/>
</dbReference>
<dbReference type="GO" id="GO:0005829">
    <property type="term" value="C:cytosol"/>
    <property type="evidence" value="ECO:0007669"/>
    <property type="project" value="TreeGrafter"/>
</dbReference>
<dbReference type="InterPro" id="IPR001412">
    <property type="entry name" value="aa-tRNA-synth_I_CS"/>
</dbReference>
<feature type="coiled-coil region" evidence="14">
    <location>
        <begin position="884"/>
        <end position="953"/>
    </location>
</feature>
<dbReference type="Pfam" id="PF08264">
    <property type="entry name" value="Anticodon_1"/>
    <property type="match status" value="1"/>
</dbReference>
<dbReference type="GO" id="GO:0002161">
    <property type="term" value="F:aminoacyl-tRNA deacylase activity"/>
    <property type="evidence" value="ECO:0007669"/>
    <property type="project" value="InterPro"/>
</dbReference>
<dbReference type="SUPFAM" id="SSF52374">
    <property type="entry name" value="Nucleotidylyl transferase"/>
    <property type="match status" value="1"/>
</dbReference>
<evidence type="ECO:0000256" key="4">
    <source>
        <dbReference type="ARBA" id="ARBA00022490"/>
    </source>
</evidence>
<comment type="similarity">
    <text evidence="2 13">Belongs to the class-I aminoacyl-tRNA synthetase family.</text>
</comment>
<organism evidence="17 18">
    <name type="scientific">Lepeophtheirus salmonis</name>
    <name type="common">Salmon louse</name>
    <name type="synonym">Caligus salmonis</name>
    <dbReference type="NCBI Taxonomy" id="72036"/>
    <lineage>
        <taxon>Eukaryota</taxon>
        <taxon>Metazoa</taxon>
        <taxon>Ecdysozoa</taxon>
        <taxon>Arthropoda</taxon>
        <taxon>Crustacea</taxon>
        <taxon>Multicrustacea</taxon>
        <taxon>Hexanauplia</taxon>
        <taxon>Copepoda</taxon>
        <taxon>Siphonostomatoida</taxon>
        <taxon>Caligidae</taxon>
        <taxon>Lepeophtheirus</taxon>
    </lineage>
</organism>
<evidence type="ECO:0000313" key="17">
    <source>
        <dbReference type="EMBL" id="CAF2985167.1"/>
    </source>
</evidence>
<evidence type="ECO:0000256" key="9">
    <source>
        <dbReference type="ARBA" id="ARBA00023146"/>
    </source>
</evidence>
<dbReference type="FunFam" id="3.90.740.10:FF:000008">
    <property type="entry name" value="Valine--tRNA ligase, mitochondrial"/>
    <property type="match status" value="1"/>
</dbReference>
<dbReference type="FunFam" id="3.40.50.620:FF:000020">
    <property type="entry name" value="Valine--tRNA ligase, mitochondrial"/>
    <property type="match status" value="1"/>
</dbReference>
<keyword evidence="4" id="KW-0963">Cytoplasm</keyword>
<dbReference type="CDD" id="cd07962">
    <property type="entry name" value="Anticodon_Ia_Val"/>
    <property type="match status" value="1"/>
</dbReference>
<protein>
    <recommendedName>
        <fullName evidence="10">Valine--tRNA ligase</fullName>
        <ecNumber evidence="3">6.1.1.9</ecNumber>
    </recommendedName>
    <alternativeName>
        <fullName evidence="11">Valyl-tRNA synthetase</fullName>
    </alternativeName>
</protein>
<keyword evidence="8 13" id="KW-0648">Protein biosynthesis</keyword>
<evidence type="ECO:0000256" key="8">
    <source>
        <dbReference type="ARBA" id="ARBA00022917"/>
    </source>
</evidence>
<proteinExistence type="inferred from homology"/>
<evidence type="ECO:0000256" key="7">
    <source>
        <dbReference type="ARBA" id="ARBA00022840"/>
    </source>
</evidence>
<dbReference type="Gene3D" id="3.90.740.10">
    <property type="entry name" value="Valyl/Leucyl/Isoleucyl-tRNA synthetase, editing domain"/>
    <property type="match status" value="2"/>
</dbReference>
<dbReference type="InterPro" id="IPR014729">
    <property type="entry name" value="Rossmann-like_a/b/a_fold"/>
</dbReference>